<evidence type="ECO:0000256" key="1">
    <source>
        <dbReference type="SAM" id="MobiDB-lite"/>
    </source>
</evidence>
<protein>
    <submittedName>
        <fullName evidence="2">Uncharacterized protein</fullName>
    </submittedName>
</protein>
<organism evidence="2 3">
    <name type="scientific">Knipowitschia caucasica</name>
    <name type="common">Caucasian dwarf goby</name>
    <name type="synonym">Pomatoschistus caucasicus</name>
    <dbReference type="NCBI Taxonomy" id="637954"/>
    <lineage>
        <taxon>Eukaryota</taxon>
        <taxon>Metazoa</taxon>
        <taxon>Chordata</taxon>
        <taxon>Craniata</taxon>
        <taxon>Vertebrata</taxon>
        <taxon>Euteleostomi</taxon>
        <taxon>Actinopterygii</taxon>
        <taxon>Neopterygii</taxon>
        <taxon>Teleostei</taxon>
        <taxon>Neoteleostei</taxon>
        <taxon>Acanthomorphata</taxon>
        <taxon>Gobiaria</taxon>
        <taxon>Gobiiformes</taxon>
        <taxon>Gobioidei</taxon>
        <taxon>Gobiidae</taxon>
        <taxon>Gobiinae</taxon>
        <taxon>Knipowitschia</taxon>
    </lineage>
</organism>
<sequence>MLQHIWVSAMERLRCQSQTRRSESVSTRRPLRDRGALCGATVDKNPKPRSQSRTQNGRRATNVHDSVINDTAALPIAFCYCHS</sequence>
<keyword evidence="3" id="KW-1185">Reference proteome</keyword>
<dbReference type="AlphaFoldDB" id="A0AAV2KJ50"/>
<name>A0AAV2KJ50_KNICA</name>
<gene>
    <name evidence="2" type="ORF">KC01_LOCUS17461</name>
</gene>
<feature type="compositionally biased region" description="Polar residues" evidence="1">
    <location>
        <begin position="17"/>
        <end position="27"/>
    </location>
</feature>
<dbReference type="EMBL" id="OZ035840">
    <property type="protein sequence ID" value="CAL1587502.1"/>
    <property type="molecule type" value="Genomic_DNA"/>
</dbReference>
<proteinExistence type="predicted"/>
<reference evidence="2 3" key="1">
    <citation type="submission" date="2024-04" db="EMBL/GenBank/DDBJ databases">
        <authorList>
            <person name="Waldvogel A.-M."/>
            <person name="Schoenle A."/>
        </authorList>
    </citation>
    <scope>NUCLEOTIDE SEQUENCE [LARGE SCALE GENOMIC DNA]</scope>
</reference>
<accession>A0AAV2KJ50</accession>
<feature type="compositionally biased region" description="Polar residues" evidence="1">
    <location>
        <begin position="48"/>
        <end position="59"/>
    </location>
</feature>
<dbReference type="Proteomes" id="UP001497482">
    <property type="component" value="Chromosome 18"/>
</dbReference>
<evidence type="ECO:0000313" key="3">
    <source>
        <dbReference type="Proteomes" id="UP001497482"/>
    </source>
</evidence>
<feature type="region of interest" description="Disordered" evidence="1">
    <location>
        <begin position="17"/>
        <end position="64"/>
    </location>
</feature>
<evidence type="ECO:0000313" key="2">
    <source>
        <dbReference type="EMBL" id="CAL1587502.1"/>
    </source>
</evidence>